<dbReference type="EnsemblMetazoa" id="GAUT001515-RA">
    <property type="protein sequence ID" value="GAUT001515-PA"/>
    <property type="gene ID" value="GAUT001515"/>
</dbReference>
<organism evidence="1 2">
    <name type="scientific">Glossina austeni</name>
    <name type="common">Savannah tsetse fly</name>
    <dbReference type="NCBI Taxonomy" id="7395"/>
    <lineage>
        <taxon>Eukaryota</taxon>
        <taxon>Metazoa</taxon>
        <taxon>Ecdysozoa</taxon>
        <taxon>Arthropoda</taxon>
        <taxon>Hexapoda</taxon>
        <taxon>Insecta</taxon>
        <taxon>Pterygota</taxon>
        <taxon>Neoptera</taxon>
        <taxon>Endopterygota</taxon>
        <taxon>Diptera</taxon>
        <taxon>Brachycera</taxon>
        <taxon>Muscomorpha</taxon>
        <taxon>Hippoboscoidea</taxon>
        <taxon>Glossinidae</taxon>
        <taxon>Glossina</taxon>
    </lineage>
</organism>
<accession>A0A1A9UDY1</accession>
<dbReference type="Proteomes" id="UP000078200">
    <property type="component" value="Unassembled WGS sequence"/>
</dbReference>
<evidence type="ECO:0000313" key="2">
    <source>
        <dbReference type="Proteomes" id="UP000078200"/>
    </source>
</evidence>
<evidence type="ECO:0000313" key="1">
    <source>
        <dbReference type="EnsemblMetazoa" id="GAUT001515-PA"/>
    </source>
</evidence>
<name>A0A1A9UDY1_GLOAU</name>
<dbReference type="VEuPathDB" id="VectorBase:GAUT001515"/>
<dbReference type="AlphaFoldDB" id="A0A1A9UDY1"/>
<keyword evidence="2" id="KW-1185">Reference proteome</keyword>
<sequence length="128" mass="14830">MALLIEADSQPDARHSTSFVFYENSLPTREAYNCRKYGEPMPPVKPINRTVYFFGDFIKCVSAADVKTKPAPVGGTLRRNHYELYAPILRTFKCFLIKSNRYNNQKNYRGKVAMRTKFAQEIKDSRSH</sequence>
<proteinExistence type="predicted"/>
<reference evidence="1" key="1">
    <citation type="submission" date="2020-05" db="UniProtKB">
        <authorList>
            <consortium name="EnsemblMetazoa"/>
        </authorList>
    </citation>
    <scope>IDENTIFICATION</scope>
    <source>
        <strain evidence="1">TTRI</strain>
    </source>
</reference>
<protein>
    <submittedName>
        <fullName evidence="1">Uncharacterized protein</fullName>
    </submittedName>
</protein>